<protein>
    <submittedName>
        <fullName evidence="1">Uncharacterized protein</fullName>
    </submittedName>
</protein>
<organism evidence="1 2">
    <name type="scientific">Pistacia atlantica</name>
    <dbReference type="NCBI Taxonomy" id="434234"/>
    <lineage>
        <taxon>Eukaryota</taxon>
        <taxon>Viridiplantae</taxon>
        <taxon>Streptophyta</taxon>
        <taxon>Embryophyta</taxon>
        <taxon>Tracheophyta</taxon>
        <taxon>Spermatophyta</taxon>
        <taxon>Magnoliopsida</taxon>
        <taxon>eudicotyledons</taxon>
        <taxon>Gunneridae</taxon>
        <taxon>Pentapetalae</taxon>
        <taxon>rosids</taxon>
        <taxon>malvids</taxon>
        <taxon>Sapindales</taxon>
        <taxon>Anacardiaceae</taxon>
        <taxon>Pistacia</taxon>
    </lineage>
</organism>
<dbReference type="EMBL" id="CM047910">
    <property type="protein sequence ID" value="KAJ0076423.1"/>
    <property type="molecule type" value="Genomic_DNA"/>
</dbReference>
<name>A0ACC0ZWU6_9ROSI</name>
<evidence type="ECO:0000313" key="2">
    <source>
        <dbReference type="Proteomes" id="UP001164250"/>
    </source>
</evidence>
<proteinExistence type="predicted"/>
<gene>
    <name evidence="1" type="ORF">Patl1_33933</name>
</gene>
<reference evidence="2" key="1">
    <citation type="journal article" date="2023" name="G3 (Bethesda)">
        <title>Genome assembly and association tests identify interacting loci associated with vigor, precocity, and sex in interspecific pistachio rootstocks.</title>
        <authorList>
            <person name="Palmer W."/>
            <person name="Jacygrad E."/>
            <person name="Sagayaradj S."/>
            <person name="Cavanaugh K."/>
            <person name="Han R."/>
            <person name="Bertier L."/>
            <person name="Beede B."/>
            <person name="Kafkas S."/>
            <person name="Golino D."/>
            <person name="Preece J."/>
            <person name="Michelmore R."/>
        </authorList>
    </citation>
    <scope>NUCLEOTIDE SEQUENCE [LARGE SCALE GENOMIC DNA]</scope>
</reference>
<dbReference type="Proteomes" id="UP001164250">
    <property type="component" value="Chromosome 15"/>
</dbReference>
<accession>A0ACC0ZWU6</accession>
<keyword evidence="2" id="KW-1185">Reference proteome</keyword>
<comment type="caution">
    <text evidence="1">The sequence shown here is derived from an EMBL/GenBank/DDBJ whole genome shotgun (WGS) entry which is preliminary data.</text>
</comment>
<sequence length="98" mass="10461">MAAGNPSSSVLVTLFIFVVVFSPMLSCEASRFTPFNGVHRDRLYCPQCVCCAPAKPGKCCPCFCGGNLPTKGDRRLQQLGAGQPKRPVCPAYVCCTAD</sequence>
<evidence type="ECO:0000313" key="1">
    <source>
        <dbReference type="EMBL" id="KAJ0076423.1"/>
    </source>
</evidence>